<dbReference type="InterPro" id="IPR011048">
    <property type="entry name" value="Haem_d1_sf"/>
</dbReference>
<accession>A0A2N3I3G1</accession>
<dbReference type="InterPro" id="IPR015943">
    <property type="entry name" value="WD40/YVTN_repeat-like_dom_sf"/>
</dbReference>
<dbReference type="GO" id="GO:0017057">
    <property type="term" value="F:6-phosphogluconolactonase activity"/>
    <property type="evidence" value="ECO:0007669"/>
    <property type="project" value="TreeGrafter"/>
</dbReference>
<comment type="similarity">
    <text evidence="1">Belongs to the cycloisomerase 2 family.</text>
</comment>
<reference evidence="3 4" key="1">
    <citation type="journal article" date="2017" name="Front. Microbiol.">
        <title>Labilibaculum manganireducens gen. nov., sp. nov. and Labilibaculum filiforme sp. nov., Novel Bacteroidetes Isolated from Subsurface Sediments of the Baltic Sea.</title>
        <authorList>
            <person name="Vandieken V."/>
            <person name="Marshall I.P."/>
            <person name="Niemann H."/>
            <person name="Engelen B."/>
            <person name="Cypionka H."/>
        </authorList>
    </citation>
    <scope>NUCLEOTIDE SEQUENCE [LARGE SCALE GENOMIC DNA]</scope>
    <source>
        <strain evidence="3 4">59.16B</strain>
    </source>
</reference>
<dbReference type="Proteomes" id="UP000233535">
    <property type="component" value="Unassembled WGS sequence"/>
</dbReference>
<dbReference type="GO" id="GO:0006006">
    <property type="term" value="P:glucose metabolic process"/>
    <property type="evidence" value="ECO:0007669"/>
    <property type="project" value="UniProtKB-KW"/>
</dbReference>
<dbReference type="EMBL" id="MVDD01000002">
    <property type="protein sequence ID" value="PKQ64842.1"/>
    <property type="molecule type" value="Genomic_DNA"/>
</dbReference>
<evidence type="ECO:0000256" key="1">
    <source>
        <dbReference type="ARBA" id="ARBA00005564"/>
    </source>
</evidence>
<dbReference type="Gene3D" id="2.130.10.10">
    <property type="entry name" value="YVTN repeat-like/Quinoprotein amine dehydrogenase"/>
    <property type="match status" value="1"/>
</dbReference>
<evidence type="ECO:0008006" key="5">
    <source>
        <dbReference type="Google" id="ProtNLM"/>
    </source>
</evidence>
<keyword evidence="4" id="KW-1185">Reference proteome</keyword>
<dbReference type="PANTHER" id="PTHR30344:SF1">
    <property type="entry name" value="6-PHOSPHOGLUCONOLACTONASE"/>
    <property type="match status" value="1"/>
</dbReference>
<dbReference type="InterPro" id="IPR019405">
    <property type="entry name" value="Lactonase_7-beta_prop"/>
</dbReference>
<comment type="caution">
    <text evidence="3">The sequence shown here is derived from an EMBL/GenBank/DDBJ whole genome shotgun (WGS) entry which is preliminary data.</text>
</comment>
<dbReference type="Pfam" id="PF10282">
    <property type="entry name" value="Lactonase"/>
    <property type="match status" value="1"/>
</dbReference>
<name>A0A2N3I3G1_9BACT</name>
<proteinExistence type="inferred from homology"/>
<evidence type="ECO:0000256" key="2">
    <source>
        <dbReference type="ARBA" id="ARBA00022526"/>
    </source>
</evidence>
<evidence type="ECO:0000313" key="3">
    <source>
        <dbReference type="EMBL" id="PKQ64842.1"/>
    </source>
</evidence>
<protein>
    <recommendedName>
        <fullName evidence="5">6-phosphogluconolactonase</fullName>
    </recommendedName>
</protein>
<keyword evidence="2" id="KW-0119">Carbohydrate metabolism</keyword>
<evidence type="ECO:0000313" key="4">
    <source>
        <dbReference type="Proteomes" id="UP000233535"/>
    </source>
</evidence>
<dbReference type="RefSeq" id="WP_180335606.1">
    <property type="nucleotide sequence ID" value="NZ_MVDD01000002.1"/>
</dbReference>
<dbReference type="GO" id="GO:0005829">
    <property type="term" value="C:cytosol"/>
    <property type="evidence" value="ECO:0007669"/>
    <property type="project" value="TreeGrafter"/>
</dbReference>
<dbReference type="SUPFAM" id="SSF51004">
    <property type="entry name" value="C-terminal (heme d1) domain of cytochrome cd1-nitrite reductase"/>
    <property type="match status" value="1"/>
</dbReference>
<gene>
    <name evidence="3" type="ORF">BZG02_03040</name>
</gene>
<dbReference type="PANTHER" id="PTHR30344">
    <property type="entry name" value="6-PHOSPHOGLUCONOLACTONASE-RELATED"/>
    <property type="match status" value="1"/>
</dbReference>
<dbReference type="AlphaFoldDB" id="A0A2N3I3G1"/>
<organism evidence="3 4">
    <name type="scientific">Labilibaculum filiforme</name>
    <dbReference type="NCBI Taxonomy" id="1940526"/>
    <lineage>
        <taxon>Bacteria</taxon>
        <taxon>Pseudomonadati</taxon>
        <taxon>Bacteroidota</taxon>
        <taxon>Bacteroidia</taxon>
        <taxon>Marinilabiliales</taxon>
        <taxon>Marinifilaceae</taxon>
        <taxon>Labilibaculum</taxon>
    </lineage>
</organism>
<dbReference type="InterPro" id="IPR050282">
    <property type="entry name" value="Cycloisomerase_2"/>
</dbReference>
<sequence length="350" mass="39179">MIFFTGSYTQNGSPATNPQGKGIGCFQLNMESGEVNLVQYTNQRNPSYLAISEDKQYLYALEEMFESLHPQVFAYRIGEKGELDLINSQMLVGDYACHLAIIHDHLVVANYVSGNIVSYPIASDGSLSPYHQLIQHQGKGPNKVRQEAAHAHMIYPFGDHQMYVLDLCLDQAKAYNFNQVSKEWKANVDLDINIEAGAGARHMVMDKFEDYAYVLSELSGEIFVSAKKKNKFEVLQKIAFVPDNYEGEFGGAAIRLHPNGEFLYASCRGSDSIAIFKIDDEQKTLTVVAYQATEGKTPRDFTIDPSGKWLIVANQDSNKLVVFEINQETGELKSKSKITVETPVAICWFN</sequence>
<keyword evidence="2" id="KW-0313">Glucose metabolism</keyword>